<gene>
    <name evidence="1" type="ORF">BV25DRAFT_1827494</name>
</gene>
<name>A0ACB8SY63_9AGAM</name>
<accession>A0ACB8SY63</accession>
<organism evidence="1 2">
    <name type="scientific">Artomyces pyxidatus</name>
    <dbReference type="NCBI Taxonomy" id="48021"/>
    <lineage>
        <taxon>Eukaryota</taxon>
        <taxon>Fungi</taxon>
        <taxon>Dikarya</taxon>
        <taxon>Basidiomycota</taxon>
        <taxon>Agaricomycotina</taxon>
        <taxon>Agaricomycetes</taxon>
        <taxon>Russulales</taxon>
        <taxon>Auriscalpiaceae</taxon>
        <taxon>Artomyces</taxon>
    </lineage>
</organism>
<dbReference type="EMBL" id="MU277217">
    <property type="protein sequence ID" value="KAI0060636.1"/>
    <property type="molecule type" value="Genomic_DNA"/>
</dbReference>
<reference evidence="1" key="1">
    <citation type="submission" date="2021-03" db="EMBL/GenBank/DDBJ databases">
        <authorList>
            <consortium name="DOE Joint Genome Institute"/>
            <person name="Ahrendt S."/>
            <person name="Looney B.P."/>
            <person name="Miyauchi S."/>
            <person name="Morin E."/>
            <person name="Drula E."/>
            <person name="Courty P.E."/>
            <person name="Chicoki N."/>
            <person name="Fauchery L."/>
            <person name="Kohler A."/>
            <person name="Kuo A."/>
            <person name="Labutti K."/>
            <person name="Pangilinan J."/>
            <person name="Lipzen A."/>
            <person name="Riley R."/>
            <person name="Andreopoulos W."/>
            <person name="He G."/>
            <person name="Johnson J."/>
            <person name="Barry K.W."/>
            <person name="Grigoriev I.V."/>
            <person name="Nagy L."/>
            <person name="Hibbett D."/>
            <person name="Henrissat B."/>
            <person name="Matheny P.B."/>
            <person name="Labbe J."/>
            <person name="Martin F."/>
        </authorList>
    </citation>
    <scope>NUCLEOTIDE SEQUENCE</scope>
    <source>
        <strain evidence="1">HHB10654</strain>
    </source>
</reference>
<sequence length="308" mass="34067">MTDASSSTPNALILTPAQAVSSEPPDKTPLCGICRRQFSRYTCPRCNLLYCSLQCFRANAHSQCSEPFYRTQLESDIRAEPSKSAAERAQMMSLLKRFEEDNLDDPFDGEDDADDETDLERRLAGLNLDNATYDDLWAALTPAERAAFTKAVQDPSSALAQQLLTSPELADETVAPWWEEPSDAAPRSTSPPKKYGHPPEIIAIPPALLAPPLPDPPSFPLAYNLVATILAYAYATRRFAVSPLARCEAEADVRAAIVRVVPFLADKRSTVRFSTLEAVVTDIYSRFEEASLFPLPCRPNADRRTRAR</sequence>
<reference evidence="1" key="2">
    <citation type="journal article" date="2022" name="New Phytol.">
        <title>Evolutionary transition to the ectomycorrhizal habit in the genomes of a hyperdiverse lineage of mushroom-forming fungi.</title>
        <authorList>
            <person name="Looney B."/>
            <person name="Miyauchi S."/>
            <person name="Morin E."/>
            <person name="Drula E."/>
            <person name="Courty P.E."/>
            <person name="Kohler A."/>
            <person name="Kuo A."/>
            <person name="LaButti K."/>
            <person name="Pangilinan J."/>
            <person name="Lipzen A."/>
            <person name="Riley R."/>
            <person name="Andreopoulos W."/>
            <person name="He G."/>
            <person name="Johnson J."/>
            <person name="Nolan M."/>
            <person name="Tritt A."/>
            <person name="Barry K.W."/>
            <person name="Grigoriev I.V."/>
            <person name="Nagy L.G."/>
            <person name="Hibbett D."/>
            <person name="Henrissat B."/>
            <person name="Matheny P.B."/>
            <person name="Labbe J."/>
            <person name="Martin F.M."/>
        </authorList>
    </citation>
    <scope>NUCLEOTIDE SEQUENCE</scope>
    <source>
        <strain evidence="1">HHB10654</strain>
    </source>
</reference>
<evidence type="ECO:0000313" key="1">
    <source>
        <dbReference type="EMBL" id="KAI0060636.1"/>
    </source>
</evidence>
<protein>
    <submittedName>
        <fullName evidence="1">Uncharacterized protein</fullName>
    </submittedName>
</protein>
<keyword evidence="2" id="KW-1185">Reference proteome</keyword>
<dbReference type="Proteomes" id="UP000814140">
    <property type="component" value="Unassembled WGS sequence"/>
</dbReference>
<proteinExistence type="predicted"/>
<evidence type="ECO:0000313" key="2">
    <source>
        <dbReference type="Proteomes" id="UP000814140"/>
    </source>
</evidence>
<comment type="caution">
    <text evidence="1">The sequence shown here is derived from an EMBL/GenBank/DDBJ whole genome shotgun (WGS) entry which is preliminary data.</text>
</comment>